<dbReference type="PROSITE" id="PS51078">
    <property type="entry name" value="ICLR_ED"/>
    <property type="match status" value="1"/>
</dbReference>
<evidence type="ECO:0000256" key="2">
    <source>
        <dbReference type="ARBA" id="ARBA00023125"/>
    </source>
</evidence>
<feature type="domain" description="IclR-ED" evidence="6">
    <location>
        <begin position="96"/>
        <end position="284"/>
    </location>
</feature>
<dbReference type="InterPro" id="IPR005471">
    <property type="entry name" value="Tscrpt_reg_IclR_N"/>
</dbReference>
<evidence type="ECO:0000259" key="5">
    <source>
        <dbReference type="PROSITE" id="PS51077"/>
    </source>
</evidence>
<dbReference type="GO" id="GO:0003700">
    <property type="term" value="F:DNA-binding transcription factor activity"/>
    <property type="evidence" value="ECO:0007669"/>
    <property type="project" value="TreeGrafter"/>
</dbReference>
<keyword evidence="1" id="KW-0805">Transcription regulation</keyword>
<dbReference type="InterPro" id="IPR050707">
    <property type="entry name" value="HTH_MetabolicPath_Reg"/>
</dbReference>
<keyword evidence="2" id="KW-0238">DNA-binding</keyword>
<evidence type="ECO:0000259" key="6">
    <source>
        <dbReference type="PROSITE" id="PS51078"/>
    </source>
</evidence>
<gene>
    <name evidence="7" type="ORF">CO2235_MP10049</name>
</gene>
<evidence type="ECO:0000256" key="4">
    <source>
        <dbReference type="SAM" id="MobiDB-lite"/>
    </source>
</evidence>
<dbReference type="GO" id="GO:0045892">
    <property type="term" value="P:negative regulation of DNA-templated transcription"/>
    <property type="evidence" value="ECO:0007669"/>
    <property type="project" value="TreeGrafter"/>
</dbReference>
<dbReference type="Proteomes" id="UP000256862">
    <property type="component" value="Plasmid CO2235_mp"/>
</dbReference>
<dbReference type="PROSITE" id="PS51077">
    <property type="entry name" value="HTH_ICLR"/>
    <property type="match status" value="1"/>
</dbReference>
<accession>A0A375GGM2</accession>
<feature type="region of interest" description="Disordered" evidence="4">
    <location>
        <begin position="1"/>
        <end position="29"/>
    </location>
</feature>
<dbReference type="InterPro" id="IPR029016">
    <property type="entry name" value="GAF-like_dom_sf"/>
</dbReference>
<feature type="domain" description="HTH iclR-type" evidence="5">
    <location>
        <begin position="33"/>
        <end position="95"/>
    </location>
</feature>
<dbReference type="PANTHER" id="PTHR30136">
    <property type="entry name" value="HELIX-TURN-HELIX TRANSCRIPTIONAL REGULATOR, ICLR FAMILY"/>
    <property type="match status" value="1"/>
</dbReference>
<dbReference type="SUPFAM" id="SSF55781">
    <property type="entry name" value="GAF domain-like"/>
    <property type="match status" value="1"/>
</dbReference>
<dbReference type="SUPFAM" id="SSF46785">
    <property type="entry name" value="Winged helix' DNA-binding domain"/>
    <property type="match status" value="1"/>
</dbReference>
<dbReference type="InterPro" id="IPR036388">
    <property type="entry name" value="WH-like_DNA-bd_sf"/>
</dbReference>
<dbReference type="GO" id="GO:0003677">
    <property type="term" value="F:DNA binding"/>
    <property type="evidence" value="ECO:0007669"/>
    <property type="project" value="UniProtKB-KW"/>
</dbReference>
<dbReference type="EMBL" id="OGUS01000132">
    <property type="protein sequence ID" value="SPC17647.1"/>
    <property type="molecule type" value="Genomic_DNA"/>
</dbReference>
<evidence type="ECO:0000256" key="3">
    <source>
        <dbReference type="ARBA" id="ARBA00023163"/>
    </source>
</evidence>
<dbReference type="Gene3D" id="1.10.10.10">
    <property type="entry name" value="Winged helix-like DNA-binding domain superfamily/Winged helix DNA-binding domain"/>
    <property type="match status" value="1"/>
</dbReference>
<name>A0A375GGM2_9BURK</name>
<dbReference type="Pfam" id="PF09339">
    <property type="entry name" value="HTH_IclR"/>
    <property type="match status" value="1"/>
</dbReference>
<evidence type="ECO:0000256" key="1">
    <source>
        <dbReference type="ARBA" id="ARBA00023015"/>
    </source>
</evidence>
<dbReference type="InterPro" id="IPR036390">
    <property type="entry name" value="WH_DNA-bd_sf"/>
</dbReference>
<sequence>MPASARPQAQTMSTSAIPATTPAANETPDKYIVPGLERGLRLLGEFSSKDRTMSAAELARRLKVPRSTVFRLLATLEMLGFVERADGGRDFRLGMAVLRLGFEYLASLELTELGRPLLERLRDEIGYPTNLVVRDGRSIVYVAKAVSPRPFASSVNVGTRLPAHATVLGRVLLEDLPLAELRALYPEAQLEVFSDSTPRTADALFAIVQRDRERGYVLQEGFFESSISTIAAPVRDRTGKVVAALGATIPAAHIDPAHFDPDQLDAMVEKVRNTAGELSRLLDYRPSLHSAGKVVNLYRE</sequence>
<keyword evidence="3" id="KW-0804">Transcription</keyword>
<dbReference type="SMART" id="SM00346">
    <property type="entry name" value="HTH_ICLR"/>
    <property type="match status" value="1"/>
</dbReference>
<dbReference type="AlphaFoldDB" id="A0A375GGM2"/>
<dbReference type="PANTHER" id="PTHR30136:SF34">
    <property type="entry name" value="TRANSCRIPTIONAL REGULATOR"/>
    <property type="match status" value="1"/>
</dbReference>
<dbReference type="Gene3D" id="3.30.450.40">
    <property type="match status" value="1"/>
</dbReference>
<protein>
    <submittedName>
        <fullName evidence="7">IclR family transcriptional regulator</fullName>
    </submittedName>
</protein>
<reference evidence="7" key="1">
    <citation type="submission" date="2018-01" db="EMBL/GenBank/DDBJ databases">
        <authorList>
            <person name="Clerissi C."/>
        </authorList>
    </citation>
    <scope>NUCLEOTIDE SEQUENCE</scope>
    <source>
        <strain evidence="7">Cupriavidus oxalaticus LMG 2235</strain>
    </source>
</reference>
<proteinExistence type="predicted"/>
<evidence type="ECO:0000313" key="7">
    <source>
        <dbReference type="EMBL" id="SPC17647.1"/>
    </source>
</evidence>
<comment type="caution">
    <text evidence="7">The sequence shown here is derived from an EMBL/GenBank/DDBJ whole genome shotgun (WGS) entry which is preliminary data.</text>
</comment>
<organism evidence="7">
    <name type="scientific">Cupriavidus oxalaticus</name>
    <dbReference type="NCBI Taxonomy" id="96344"/>
    <lineage>
        <taxon>Bacteria</taxon>
        <taxon>Pseudomonadati</taxon>
        <taxon>Pseudomonadota</taxon>
        <taxon>Betaproteobacteria</taxon>
        <taxon>Burkholderiales</taxon>
        <taxon>Burkholderiaceae</taxon>
        <taxon>Cupriavidus</taxon>
    </lineage>
</organism>
<dbReference type="InterPro" id="IPR014757">
    <property type="entry name" value="Tscrpt_reg_IclR_C"/>
</dbReference>
<dbReference type="Pfam" id="PF01614">
    <property type="entry name" value="IclR_C"/>
    <property type="match status" value="1"/>
</dbReference>
<feature type="compositionally biased region" description="Low complexity" evidence="4">
    <location>
        <begin position="11"/>
        <end position="24"/>
    </location>
</feature>
<dbReference type="FunFam" id="1.10.10.10:FF:000056">
    <property type="entry name" value="IclR family transcriptional regulator"/>
    <property type="match status" value="1"/>
</dbReference>